<reference evidence="1" key="1">
    <citation type="submission" date="2013-08" db="EMBL/GenBank/DDBJ databases">
        <title>Gene expansion shapes genome architecture in the human pathogen Lichtheimia corymbifera: an evolutionary genomics analysis in the ancient terrestrial Mucorales (Mucoromycotina).</title>
        <authorList>
            <person name="Schwartze V.U."/>
            <person name="Winter S."/>
            <person name="Shelest E."/>
            <person name="Marcet-Houben M."/>
            <person name="Horn F."/>
            <person name="Wehner S."/>
            <person name="Hoffmann K."/>
            <person name="Riege K."/>
            <person name="Sammeth M."/>
            <person name="Nowrousian M."/>
            <person name="Valiante V."/>
            <person name="Linde J."/>
            <person name="Jacobsen I.D."/>
            <person name="Marz M."/>
            <person name="Brakhage A.A."/>
            <person name="Gabaldon T."/>
            <person name="Bocker S."/>
            <person name="Voigt K."/>
        </authorList>
    </citation>
    <scope>NUCLEOTIDE SEQUENCE [LARGE SCALE GENOMIC DNA]</scope>
    <source>
        <strain evidence="1">FSU 9682</strain>
    </source>
</reference>
<dbReference type="VEuPathDB" id="FungiDB:LCOR_05265.1"/>
<name>A0A068RWI0_9FUNG</name>
<dbReference type="Proteomes" id="UP000027586">
    <property type="component" value="Unassembled WGS sequence"/>
</dbReference>
<organism evidence="1 2">
    <name type="scientific">Lichtheimia corymbifera JMRC:FSU:9682</name>
    <dbReference type="NCBI Taxonomy" id="1263082"/>
    <lineage>
        <taxon>Eukaryota</taxon>
        <taxon>Fungi</taxon>
        <taxon>Fungi incertae sedis</taxon>
        <taxon>Mucoromycota</taxon>
        <taxon>Mucoromycotina</taxon>
        <taxon>Mucoromycetes</taxon>
        <taxon>Mucorales</taxon>
        <taxon>Lichtheimiaceae</taxon>
        <taxon>Lichtheimia</taxon>
    </lineage>
</organism>
<protein>
    <submittedName>
        <fullName evidence="1">Uncharacterized protein</fullName>
    </submittedName>
</protein>
<evidence type="ECO:0000313" key="1">
    <source>
        <dbReference type="EMBL" id="CDH53967.1"/>
    </source>
</evidence>
<accession>A0A068RWI0</accession>
<comment type="caution">
    <text evidence="1">The sequence shown here is derived from an EMBL/GenBank/DDBJ whole genome shotgun (WGS) entry which is preliminary data.</text>
</comment>
<proteinExistence type="predicted"/>
<sequence>MDLKARTLHVGSMHILDWMDTRLFGAQIILGIPQGCGKFSFGDITSITAARQGIQCSVPSRIDDPIVLVEWV</sequence>
<gene>
    <name evidence="1" type="ORF">LCOR_05265.1</name>
</gene>
<evidence type="ECO:0000313" key="2">
    <source>
        <dbReference type="Proteomes" id="UP000027586"/>
    </source>
</evidence>
<dbReference type="AlphaFoldDB" id="A0A068RWI0"/>
<dbReference type="EMBL" id="CBTN010000020">
    <property type="protein sequence ID" value="CDH53967.1"/>
    <property type="molecule type" value="Genomic_DNA"/>
</dbReference>
<keyword evidence="2" id="KW-1185">Reference proteome</keyword>